<dbReference type="Pfam" id="PF03928">
    <property type="entry name" value="HbpS-like"/>
    <property type="match status" value="1"/>
</dbReference>
<sequence>MDEEERVRTLEKVRGESALLSFSALDITTARKVGESIAAHCDRELLSVTIAVHFGQQRVFHFAFEGTSAENDVWVERKRNAVLKSGVSSFEVALTTRLAGENPAWLESDQFAAASGAVPLRSGDALVGTVALSGLTDAEESDHEAVMRGIRAYRGLAGMA</sequence>
<dbReference type="InterPro" id="IPR010371">
    <property type="entry name" value="YBR137W-like"/>
</dbReference>
<dbReference type="Proteomes" id="UP001501343">
    <property type="component" value="Unassembled WGS sequence"/>
</dbReference>
<proteinExistence type="predicted"/>
<reference evidence="1 2" key="1">
    <citation type="journal article" date="2019" name="Int. J. Syst. Evol. Microbiol.">
        <title>The Global Catalogue of Microorganisms (GCM) 10K type strain sequencing project: providing services to taxonomists for standard genome sequencing and annotation.</title>
        <authorList>
            <consortium name="The Broad Institute Genomics Platform"/>
            <consortium name="The Broad Institute Genome Sequencing Center for Infectious Disease"/>
            <person name="Wu L."/>
            <person name="Ma J."/>
        </authorList>
    </citation>
    <scope>NUCLEOTIDE SEQUENCE [LARGE SCALE GENOMIC DNA]</scope>
    <source>
        <strain evidence="1 2">JCM 14900</strain>
    </source>
</reference>
<name>A0ABN2PBP0_9MICO</name>
<keyword evidence="2" id="KW-1185">Reference proteome</keyword>
<dbReference type="EMBL" id="BAAAOF010000002">
    <property type="protein sequence ID" value="GAA1917635.1"/>
    <property type="molecule type" value="Genomic_DNA"/>
</dbReference>
<dbReference type="SUPFAM" id="SSF143744">
    <property type="entry name" value="GlcG-like"/>
    <property type="match status" value="1"/>
</dbReference>
<dbReference type="InterPro" id="IPR005624">
    <property type="entry name" value="PduO/GlcC-like"/>
</dbReference>
<accession>A0ABN2PBP0</accession>
<dbReference type="Gene3D" id="3.30.450.150">
    <property type="entry name" value="Haem-degrading domain"/>
    <property type="match status" value="1"/>
</dbReference>
<dbReference type="PANTHER" id="PTHR28255:SF1">
    <property type="entry name" value="UPF0303 PROTEIN YBR137W"/>
    <property type="match status" value="1"/>
</dbReference>
<organism evidence="1 2">
    <name type="scientific">Microbacterium aoyamense</name>
    <dbReference type="NCBI Taxonomy" id="344166"/>
    <lineage>
        <taxon>Bacteria</taxon>
        <taxon>Bacillati</taxon>
        <taxon>Actinomycetota</taxon>
        <taxon>Actinomycetes</taxon>
        <taxon>Micrococcales</taxon>
        <taxon>Microbacteriaceae</taxon>
        <taxon>Microbacterium</taxon>
    </lineage>
</organism>
<dbReference type="InterPro" id="IPR038084">
    <property type="entry name" value="PduO/GlcC-like_sf"/>
</dbReference>
<gene>
    <name evidence="1" type="ORF">GCM10009775_07590</name>
</gene>
<evidence type="ECO:0000313" key="1">
    <source>
        <dbReference type="EMBL" id="GAA1917635.1"/>
    </source>
</evidence>
<evidence type="ECO:0000313" key="2">
    <source>
        <dbReference type="Proteomes" id="UP001501343"/>
    </source>
</evidence>
<comment type="caution">
    <text evidence="1">The sequence shown here is derived from an EMBL/GenBank/DDBJ whole genome shotgun (WGS) entry which is preliminary data.</text>
</comment>
<dbReference type="RefSeq" id="WP_248145608.1">
    <property type="nucleotide sequence ID" value="NZ_BAAAOF010000002.1"/>
</dbReference>
<protein>
    <submittedName>
        <fullName evidence="1">Heme-degrading domain-containing protein</fullName>
    </submittedName>
</protein>
<dbReference type="PANTHER" id="PTHR28255">
    <property type="match status" value="1"/>
</dbReference>